<protein>
    <submittedName>
        <fullName evidence="2">ISAs1 family transposase</fullName>
    </submittedName>
</protein>
<gene>
    <name evidence="2" type="ORF">H6G05_10580</name>
</gene>
<keyword evidence="3" id="KW-1185">Reference proteome</keyword>
<dbReference type="PANTHER" id="PTHR30298">
    <property type="entry name" value="H REPEAT-ASSOCIATED PREDICTED TRANSPOSASE"/>
    <property type="match status" value="1"/>
</dbReference>
<dbReference type="PANTHER" id="PTHR30298:SF0">
    <property type="entry name" value="PROTEIN YBFL-RELATED"/>
    <property type="match status" value="1"/>
</dbReference>
<name>A0ABR8CAJ0_9CYAN</name>
<dbReference type="NCBIfam" id="NF033564">
    <property type="entry name" value="transpos_ISAs1"/>
    <property type="match status" value="1"/>
</dbReference>
<sequence length="192" mass="21968">MYDGCFTLSKKTVEAIVASKNDYIIKVKKNQPKLQAAIQLHTEQAQPYQVKVEYDLSRGRKVKRLVEVFTPPPTIDPSWQKVLSVIRVTRSGVRDGIAFSTLSYYISSLSPTSTRIAKVIRQHWHIENRLHWVKDVIFNEDESKQRAGKTPINLSIIRTWVLSIFRNNGFESIKGAIDYFAHNLPAILSLLS</sequence>
<comment type="caution">
    <text evidence="2">The sequence shown here is derived from an EMBL/GenBank/DDBJ whole genome shotgun (WGS) entry which is preliminary data.</text>
</comment>
<dbReference type="InterPro" id="IPR047647">
    <property type="entry name" value="ISAs1_transpos"/>
</dbReference>
<feature type="domain" description="Transposase IS4-like" evidence="1">
    <location>
        <begin position="3"/>
        <end position="143"/>
    </location>
</feature>
<evidence type="ECO:0000259" key="1">
    <source>
        <dbReference type="Pfam" id="PF01609"/>
    </source>
</evidence>
<accession>A0ABR8CAJ0</accession>
<organism evidence="2 3">
    <name type="scientific">Phormidium tenue FACHB-1050</name>
    <dbReference type="NCBI Taxonomy" id="2692857"/>
    <lineage>
        <taxon>Bacteria</taxon>
        <taxon>Bacillati</taxon>
        <taxon>Cyanobacteriota</taxon>
        <taxon>Cyanophyceae</taxon>
        <taxon>Oscillatoriophycideae</taxon>
        <taxon>Oscillatoriales</taxon>
        <taxon>Oscillatoriaceae</taxon>
        <taxon>Phormidium</taxon>
    </lineage>
</organism>
<dbReference type="InterPro" id="IPR002559">
    <property type="entry name" value="Transposase_11"/>
</dbReference>
<proteinExistence type="predicted"/>
<reference evidence="2 3" key="1">
    <citation type="journal article" date="2020" name="ISME J.">
        <title>Comparative genomics reveals insights into cyanobacterial evolution and habitat adaptation.</title>
        <authorList>
            <person name="Chen M.Y."/>
            <person name="Teng W.K."/>
            <person name="Zhao L."/>
            <person name="Hu C.X."/>
            <person name="Zhou Y.K."/>
            <person name="Han B.P."/>
            <person name="Song L.R."/>
            <person name="Shu W.S."/>
        </authorList>
    </citation>
    <scope>NUCLEOTIDE SEQUENCE [LARGE SCALE GENOMIC DNA]</scope>
    <source>
        <strain evidence="2 3">FACHB-1050</strain>
    </source>
</reference>
<dbReference type="Proteomes" id="UP000618445">
    <property type="component" value="Unassembled WGS sequence"/>
</dbReference>
<evidence type="ECO:0000313" key="2">
    <source>
        <dbReference type="EMBL" id="MBD2317287.1"/>
    </source>
</evidence>
<dbReference type="Pfam" id="PF01609">
    <property type="entry name" value="DDE_Tnp_1"/>
    <property type="match status" value="1"/>
</dbReference>
<dbReference type="InterPro" id="IPR051698">
    <property type="entry name" value="Transposase_11-like"/>
</dbReference>
<dbReference type="EMBL" id="JACJQY010000014">
    <property type="protein sequence ID" value="MBD2317287.1"/>
    <property type="molecule type" value="Genomic_DNA"/>
</dbReference>
<evidence type="ECO:0000313" key="3">
    <source>
        <dbReference type="Proteomes" id="UP000618445"/>
    </source>
</evidence>